<reference evidence="1" key="1">
    <citation type="journal article" date="2014" name="Front. Microbiol.">
        <title>High frequency of phylogenetically diverse reductive dehalogenase-homologous genes in deep subseafloor sedimentary metagenomes.</title>
        <authorList>
            <person name="Kawai M."/>
            <person name="Futagami T."/>
            <person name="Toyoda A."/>
            <person name="Takaki Y."/>
            <person name="Nishi S."/>
            <person name="Hori S."/>
            <person name="Arai W."/>
            <person name="Tsubouchi T."/>
            <person name="Morono Y."/>
            <person name="Uchiyama I."/>
            <person name="Ito T."/>
            <person name="Fujiyama A."/>
            <person name="Inagaki F."/>
            <person name="Takami H."/>
        </authorList>
    </citation>
    <scope>NUCLEOTIDE SEQUENCE</scope>
    <source>
        <strain evidence="1">Expedition CK06-06</strain>
    </source>
</reference>
<gene>
    <name evidence="1" type="ORF">S01H4_32119</name>
</gene>
<proteinExistence type="predicted"/>
<feature type="non-terminal residue" evidence="1">
    <location>
        <position position="1"/>
    </location>
</feature>
<evidence type="ECO:0000313" key="1">
    <source>
        <dbReference type="EMBL" id="GAG85689.1"/>
    </source>
</evidence>
<sequence length="42" mass="4787">CGEKYSIGKEEKFLSINDLDESGCTKCEYKGPFLYESSVEME</sequence>
<name>X1AS66_9ZZZZ</name>
<comment type="caution">
    <text evidence="1">The sequence shown here is derived from an EMBL/GenBank/DDBJ whole genome shotgun (WGS) entry which is preliminary data.</text>
</comment>
<dbReference type="AlphaFoldDB" id="X1AS66"/>
<organism evidence="1">
    <name type="scientific">marine sediment metagenome</name>
    <dbReference type="NCBI Taxonomy" id="412755"/>
    <lineage>
        <taxon>unclassified sequences</taxon>
        <taxon>metagenomes</taxon>
        <taxon>ecological metagenomes</taxon>
    </lineage>
</organism>
<accession>X1AS66</accession>
<protein>
    <submittedName>
        <fullName evidence="1">Uncharacterized protein</fullName>
    </submittedName>
</protein>
<dbReference type="EMBL" id="BART01016746">
    <property type="protein sequence ID" value="GAG85689.1"/>
    <property type="molecule type" value="Genomic_DNA"/>
</dbReference>